<name>A0A1T4XN50_9GAMM</name>
<evidence type="ECO:0000256" key="1">
    <source>
        <dbReference type="ARBA" id="ARBA00001561"/>
    </source>
</evidence>
<dbReference type="InterPro" id="IPR002502">
    <property type="entry name" value="Amidase_domain"/>
</dbReference>
<dbReference type="GO" id="GO:0071555">
    <property type="term" value="P:cell wall organization"/>
    <property type="evidence" value="ECO:0007669"/>
    <property type="project" value="UniProtKB-KW"/>
</dbReference>
<evidence type="ECO:0000256" key="8">
    <source>
        <dbReference type="ARBA" id="ARBA00022801"/>
    </source>
</evidence>
<dbReference type="PANTHER" id="PTHR30417:SF4">
    <property type="entry name" value="1,6-ANHYDRO-N-ACETYLMURAMYL-L-ALANINE AMIDASE AMPD"/>
    <property type="match status" value="1"/>
</dbReference>
<evidence type="ECO:0000256" key="10">
    <source>
        <dbReference type="ARBA" id="ARBA00023316"/>
    </source>
</evidence>
<dbReference type="GO" id="GO:0009253">
    <property type="term" value="P:peptidoglycan catabolic process"/>
    <property type="evidence" value="ECO:0007669"/>
    <property type="project" value="InterPro"/>
</dbReference>
<keyword evidence="9" id="KW-0862">Zinc</keyword>
<organism evidence="14 15">
    <name type="scientific">Thiothrix eikelboomii</name>
    <dbReference type="NCBI Taxonomy" id="92487"/>
    <lineage>
        <taxon>Bacteria</taxon>
        <taxon>Pseudomonadati</taxon>
        <taxon>Pseudomonadota</taxon>
        <taxon>Gammaproteobacteria</taxon>
        <taxon>Thiotrichales</taxon>
        <taxon>Thiotrichaceae</taxon>
        <taxon>Thiothrix</taxon>
    </lineage>
</organism>
<evidence type="ECO:0000256" key="4">
    <source>
        <dbReference type="ARBA" id="ARBA00007553"/>
    </source>
</evidence>
<feature type="domain" description="N-acetylmuramoyl-L-alanine amidase" evidence="13">
    <location>
        <begin position="18"/>
        <end position="169"/>
    </location>
</feature>
<dbReference type="GO" id="GO:0046872">
    <property type="term" value="F:metal ion binding"/>
    <property type="evidence" value="ECO:0007669"/>
    <property type="project" value="UniProtKB-KW"/>
</dbReference>
<comment type="catalytic activity">
    <reaction evidence="1">
        <text>Hydrolyzes the link between N-acetylmuramoyl residues and L-amino acid residues in certain cell-wall glycopeptides.</text>
        <dbReference type="EC" id="3.5.1.28"/>
    </reaction>
</comment>
<evidence type="ECO:0000256" key="12">
    <source>
        <dbReference type="ARBA" id="ARBA00042615"/>
    </source>
</evidence>
<evidence type="ECO:0000256" key="9">
    <source>
        <dbReference type="ARBA" id="ARBA00022833"/>
    </source>
</evidence>
<evidence type="ECO:0000256" key="2">
    <source>
        <dbReference type="ARBA" id="ARBA00001947"/>
    </source>
</evidence>
<dbReference type="SUPFAM" id="SSF55846">
    <property type="entry name" value="N-acetylmuramoyl-L-alanine amidase-like"/>
    <property type="match status" value="1"/>
</dbReference>
<keyword evidence="10" id="KW-0961">Cell wall biogenesis/degradation</keyword>
<dbReference type="GO" id="GO:0005737">
    <property type="term" value="C:cytoplasm"/>
    <property type="evidence" value="ECO:0007669"/>
    <property type="project" value="UniProtKB-SubCell"/>
</dbReference>
<dbReference type="GO" id="GO:0008745">
    <property type="term" value="F:N-acetylmuramoyl-L-alanine amidase activity"/>
    <property type="evidence" value="ECO:0007669"/>
    <property type="project" value="UniProtKB-EC"/>
</dbReference>
<evidence type="ECO:0000256" key="5">
    <source>
        <dbReference type="ARBA" id="ARBA00011901"/>
    </source>
</evidence>
<reference evidence="14 15" key="1">
    <citation type="submission" date="2017-02" db="EMBL/GenBank/DDBJ databases">
        <authorList>
            <person name="Peterson S.W."/>
        </authorList>
    </citation>
    <scope>NUCLEOTIDE SEQUENCE [LARGE SCALE GENOMIC DNA]</scope>
    <source>
        <strain evidence="14 15">ATCC 49788</strain>
    </source>
</reference>
<dbReference type="PANTHER" id="PTHR30417">
    <property type="entry name" value="N-ACETYLMURAMOYL-L-ALANINE AMIDASE AMID"/>
    <property type="match status" value="1"/>
</dbReference>
<evidence type="ECO:0000313" key="14">
    <source>
        <dbReference type="EMBL" id="SKA90813.1"/>
    </source>
</evidence>
<comment type="cofactor">
    <cofactor evidence="2">
        <name>Zn(2+)</name>
        <dbReference type="ChEBI" id="CHEBI:29105"/>
    </cofactor>
</comment>
<dbReference type="AlphaFoldDB" id="A0A1T4XN50"/>
<dbReference type="SMART" id="SM00644">
    <property type="entry name" value="Ami_2"/>
    <property type="match status" value="1"/>
</dbReference>
<dbReference type="Proteomes" id="UP000190460">
    <property type="component" value="Unassembled WGS sequence"/>
</dbReference>
<dbReference type="InterPro" id="IPR036505">
    <property type="entry name" value="Amidase/PGRP_sf"/>
</dbReference>
<keyword evidence="15" id="KW-1185">Reference proteome</keyword>
<dbReference type="EC" id="3.5.1.28" evidence="5"/>
<dbReference type="Pfam" id="PF01510">
    <property type="entry name" value="Amidase_2"/>
    <property type="match status" value="1"/>
</dbReference>
<dbReference type="RefSeq" id="WP_078923625.1">
    <property type="nucleotide sequence ID" value="NZ_FUYB01000019.1"/>
</dbReference>
<keyword evidence="7" id="KW-0479">Metal-binding</keyword>
<dbReference type="CDD" id="cd06583">
    <property type="entry name" value="PGRP"/>
    <property type="match status" value="1"/>
</dbReference>
<dbReference type="GO" id="GO:0009254">
    <property type="term" value="P:peptidoglycan turnover"/>
    <property type="evidence" value="ECO:0007669"/>
    <property type="project" value="TreeGrafter"/>
</dbReference>
<dbReference type="STRING" id="92487.SAMN02745130_03191"/>
<accession>A0A1T4XN50</accession>
<protein>
    <recommendedName>
        <fullName evidence="11">1,6-anhydro-N-acetylmuramyl-L-alanine amidase AmpD</fullName>
        <ecNumber evidence="5">3.5.1.28</ecNumber>
    </recommendedName>
    <alternativeName>
        <fullName evidence="12">N-acetylmuramoyl-L-alanine amidase</fullName>
    </alternativeName>
</protein>
<evidence type="ECO:0000313" key="15">
    <source>
        <dbReference type="Proteomes" id="UP000190460"/>
    </source>
</evidence>
<evidence type="ECO:0000256" key="6">
    <source>
        <dbReference type="ARBA" id="ARBA00022490"/>
    </source>
</evidence>
<keyword evidence="6" id="KW-0963">Cytoplasm</keyword>
<dbReference type="Gene3D" id="3.40.80.10">
    <property type="entry name" value="Peptidoglycan recognition protein-like"/>
    <property type="match status" value="1"/>
</dbReference>
<keyword evidence="8" id="KW-0378">Hydrolase</keyword>
<evidence type="ECO:0000256" key="3">
    <source>
        <dbReference type="ARBA" id="ARBA00004496"/>
    </source>
</evidence>
<dbReference type="OrthoDB" id="9794842at2"/>
<dbReference type="InterPro" id="IPR051206">
    <property type="entry name" value="NAMLAA_amidase_2"/>
</dbReference>
<comment type="subcellular location">
    <subcellularLocation>
        <location evidence="3">Cytoplasm</location>
    </subcellularLocation>
</comment>
<comment type="similarity">
    <text evidence="4">Belongs to the N-acetylmuramoyl-L-alanine amidase 2 family.</text>
</comment>
<proteinExistence type="inferred from homology"/>
<evidence type="ECO:0000259" key="13">
    <source>
        <dbReference type="SMART" id="SM00644"/>
    </source>
</evidence>
<evidence type="ECO:0000256" key="7">
    <source>
        <dbReference type="ARBA" id="ARBA00022723"/>
    </source>
</evidence>
<gene>
    <name evidence="14" type="ORF">SAMN02745130_03191</name>
</gene>
<sequence>MVIDSLTGLLTEACQAPSPNHDERPAGCVPELIVIHNISLPPGEFGGDYINQLFTNTLNKDEHPFFAEICHLKVASHLLIRRDGEIVQYVPFHLRAFHAGVSIYRGRSRCNDFSIGIELEGSDFTPFTEPQYLQLTKVIEALCAHYPSLSKQQITGHQQIAPERKTDPGPFFDWLGLGQALGVSLPAVAQLEPEPDNLDPTDSDQRSCS</sequence>
<evidence type="ECO:0000256" key="11">
    <source>
        <dbReference type="ARBA" id="ARBA00039257"/>
    </source>
</evidence>
<dbReference type="NCBIfam" id="NF008758">
    <property type="entry name" value="PRK11789.1"/>
    <property type="match status" value="1"/>
</dbReference>
<dbReference type="EMBL" id="FUYB01000019">
    <property type="protein sequence ID" value="SKA90813.1"/>
    <property type="molecule type" value="Genomic_DNA"/>
</dbReference>